<dbReference type="RefSeq" id="WP_091448302.1">
    <property type="nucleotide sequence ID" value="NZ_FOIE01000011.1"/>
</dbReference>
<dbReference type="PANTHER" id="PTHR43677:SF4">
    <property type="entry name" value="QUINONE OXIDOREDUCTASE-LIKE PROTEIN 2"/>
    <property type="match status" value="1"/>
</dbReference>
<dbReference type="InterPro" id="IPR020843">
    <property type="entry name" value="ER"/>
</dbReference>
<keyword evidence="3" id="KW-1185">Reference proteome</keyword>
<sequence length="322" mass="32796">MRRIVCREFGPVDRLELVEEPDPAPGPGEVVVAVEAAAVAFVDGLIVQGRYQVRPPLPHTPGSAVAGRVRAVGADAGTVSVGDPVVVLSMGGGGFATDLVAPAWAVSPLPDGVPAAVAATAVESYSTLTFALSRRVQVRPGEWVLVLGAGGGIGLAAVDVARAAGARVVAAASTEAKRDAAHAAGAEVTVDYTDLKDRVREVTGGGADVVVDPVGGPLAEAALRSLTAYGRFCVVGFAGGEIPRLPANLVLLRNRTVVGVDWGDWARTEPEAASALVSDVLGRVARGELRPPEPSCLPLDGAAEALTRLGRRDVVGKLALVP</sequence>
<dbReference type="InterPro" id="IPR013154">
    <property type="entry name" value="ADH-like_N"/>
</dbReference>
<dbReference type="PANTHER" id="PTHR43677">
    <property type="entry name" value="SHORT-CHAIN DEHYDROGENASE/REDUCTASE"/>
    <property type="match status" value="1"/>
</dbReference>
<gene>
    <name evidence="2" type="ORF">SAMN04488546_4388</name>
</gene>
<dbReference type="InterPro" id="IPR013149">
    <property type="entry name" value="ADH-like_C"/>
</dbReference>
<dbReference type="GO" id="GO:0016491">
    <property type="term" value="F:oxidoreductase activity"/>
    <property type="evidence" value="ECO:0007669"/>
    <property type="project" value="InterPro"/>
</dbReference>
<dbReference type="Pfam" id="PF08240">
    <property type="entry name" value="ADH_N"/>
    <property type="match status" value="1"/>
</dbReference>
<dbReference type="Proteomes" id="UP000198507">
    <property type="component" value="Unassembled WGS sequence"/>
</dbReference>
<dbReference type="InterPro" id="IPR036291">
    <property type="entry name" value="NAD(P)-bd_dom_sf"/>
</dbReference>
<dbReference type="SMART" id="SM00829">
    <property type="entry name" value="PKS_ER"/>
    <property type="match status" value="1"/>
</dbReference>
<dbReference type="Gene3D" id="3.90.180.10">
    <property type="entry name" value="Medium-chain alcohol dehydrogenases, catalytic domain"/>
    <property type="match status" value="1"/>
</dbReference>
<accession>A0A1I0IE97</accession>
<evidence type="ECO:0000313" key="3">
    <source>
        <dbReference type="Proteomes" id="UP000198507"/>
    </source>
</evidence>
<organism evidence="2 3">
    <name type="scientific">Geodermatophilus poikilotrophus</name>
    <dbReference type="NCBI Taxonomy" id="1333667"/>
    <lineage>
        <taxon>Bacteria</taxon>
        <taxon>Bacillati</taxon>
        <taxon>Actinomycetota</taxon>
        <taxon>Actinomycetes</taxon>
        <taxon>Geodermatophilales</taxon>
        <taxon>Geodermatophilaceae</taxon>
        <taxon>Geodermatophilus</taxon>
    </lineage>
</organism>
<dbReference type="Gene3D" id="3.40.50.720">
    <property type="entry name" value="NAD(P)-binding Rossmann-like Domain"/>
    <property type="match status" value="1"/>
</dbReference>
<dbReference type="SUPFAM" id="SSF50129">
    <property type="entry name" value="GroES-like"/>
    <property type="match status" value="1"/>
</dbReference>
<dbReference type="EMBL" id="FOIE01000011">
    <property type="protein sequence ID" value="SET95041.1"/>
    <property type="molecule type" value="Genomic_DNA"/>
</dbReference>
<protein>
    <submittedName>
        <fullName evidence="2">NADPH2:quinone reductase</fullName>
    </submittedName>
</protein>
<name>A0A1I0IE97_9ACTN</name>
<evidence type="ECO:0000259" key="1">
    <source>
        <dbReference type="SMART" id="SM00829"/>
    </source>
</evidence>
<proteinExistence type="predicted"/>
<evidence type="ECO:0000313" key="2">
    <source>
        <dbReference type="EMBL" id="SET95041.1"/>
    </source>
</evidence>
<feature type="domain" description="Enoyl reductase (ER)" evidence="1">
    <location>
        <begin position="10"/>
        <end position="320"/>
    </location>
</feature>
<dbReference type="InterPro" id="IPR011032">
    <property type="entry name" value="GroES-like_sf"/>
</dbReference>
<dbReference type="OrthoDB" id="9805883at2"/>
<dbReference type="AlphaFoldDB" id="A0A1I0IE97"/>
<reference evidence="3" key="1">
    <citation type="submission" date="2016-10" db="EMBL/GenBank/DDBJ databases">
        <authorList>
            <person name="Varghese N."/>
            <person name="Submissions S."/>
        </authorList>
    </citation>
    <scope>NUCLEOTIDE SEQUENCE [LARGE SCALE GENOMIC DNA]</scope>
    <source>
        <strain evidence="3">DSM 44209</strain>
    </source>
</reference>
<dbReference type="InterPro" id="IPR051397">
    <property type="entry name" value="Zn-ADH-like_protein"/>
</dbReference>
<dbReference type="SUPFAM" id="SSF51735">
    <property type="entry name" value="NAD(P)-binding Rossmann-fold domains"/>
    <property type="match status" value="1"/>
</dbReference>
<dbReference type="Pfam" id="PF00107">
    <property type="entry name" value="ADH_zinc_N"/>
    <property type="match status" value="1"/>
</dbReference>